<dbReference type="EMBL" id="FNZZ01000003">
    <property type="protein sequence ID" value="SEL42933.1"/>
    <property type="molecule type" value="Genomic_DNA"/>
</dbReference>
<dbReference type="RefSeq" id="WP_093005843.1">
    <property type="nucleotide sequence ID" value="NZ_FNZZ01000003.1"/>
</dbReference>
<protein>
    <recommendedName>
        <fullName evidence="4">Membrane-bound lysozyme-inhibitor of c-type lysozyme</fullName>
    </recommendedName>
</protein>
<dbReference type="OrthoDB" id="7472092at2"/>
<evidence type="ECO:0008006" key="4">
    <source>
        <dbReference type="Google" id="ProtNLM"/>
    </source>
</evidence>
<name>A0A1H7Q4K1_9SPHN</name>
<sequence length="128" mass="13276">MVNRLLLPAVAASLFALAGCNSSSSPEVVDANPDPMAANLAKAAPVELPPAIKADKTMRCKDSSLVYVTFFQGDKQAVVRTKKDGSPVMLKADEAGKPLTADGGWSMTGDTTEITLTQPGKSALSCHA</sequence>
<evidence type="ECO:0000313" key="2">
    <source>
        <dbReference type="EMBL" id="SEL42933.1"/>
    </source>
</evidence>
<dbReference type="STRING" id="1855283.SAMN05216382_2031"/>
<evidence type="ECO:0000313" key="3">
    <source>
        <dbReference type="Proteomes" id="UP000199214"/>
    </source>
</evidence>
<dbReference type="Proteomes" id="UP000199214">
    <property type="component" value="Unassembled WGS sequence"/>
</dbReference>
<evidence type="ECO:0000256" key="1">
    <source>
        <dbReference type="SAM" id="SignalP"/>
    </source>
</evidence>
<feature type="chain" id="PRO_5011531035" description="Membrane-bound lysozyme-inhibitor of c-type lysozyme" evidence="1">
    <location>
        <begin position="19"/>
        <end position="128"/>
    </location>
</feature>
<dbReference type="AlphaFoldDB" id="A0A1H7Q4K1"/>
<organism evidence="2 3">
    <name type="scientific">Sphingomonas palmae</name>
    <dbReference type="NCBI Taxonomy" id="1855283"/>
    <lineage>
        <taxon>Bacteria</taxon>
        <taxon>Pseudomonadati</taxon>
        <taxon>Pseudomonadota</taxon>
        <taxon>Alphaproteobacteria</taxon>
        <taxon>Sphingomonadales</taxon>
        <taxon>Sphingomonadaceae</taxon>
        <taxon>Sphingomonas</taxon>
    </lineage>
</organism>
<reference evidence="3" key="1">
    <citation type="submission" date="2016-10" db="EMBL/GenBank/DDBJ databases">
        <authorList>
            <person name="Varghese N."/>
            <person name="Submissions S."/>
        </authorList>
    </citation>
    <scope>NUCLEOTIDE SEQUENCE [LARGE SCALE GENOMIC DNA]</scope>
    <source>
        <strain evidence="3">JS21-1</strain>
    </source>
</reference>
<gene>
    <name evidence="2" type="ORF">SAMN05216382_2031</name>
</gene>
<feature type="signal peptide" evidence="1">
    <location>
        <begin position="1"/>
        <end position="18"/>
    </location>
</feature>
<keyword evidence="3" id="KW-1185">Reference proteome</keyword>
<dbReference type="PROSITE" id="PS51257">
    <property type="entry name" value="PROKAR_LIPOPROTEIN"/>
    <property type="match status" value="1"/>
</dbReference>
<proteinExistence type="predicted"/>
<keyword evidence="1" id="KW-0732">Signal</keyword>
<accession>A0A1H7Q4K1</accession>